<dbReference type="PROSITE" id="PS00217">
    <property type="entry name" value="SUGAR_TRANSPORT_2"/>
    <property type="match status" value="1"/>
</dbReference>
<dbReference type="InterPro" id="IPR005828">
    <property type="entry name" value="MFS_sugar_transport-like"/>
</dbReference>
<keyword evidence="6 8" id="KW-0472">Membrane</keyword>
<dbReference type="GO" id="GO:0005351">
    <property type="term" value="F:carbohydrate:proton symporter activity"/>
    <property type="evidence" value="ECO:0007669"/>
    <property type="project" value="TreeGrafter"/>
</dbReference>
<keyword evidence="4 8" id="KW-0812">Transmembrane</keyword>
<evidence type="ECO:0000259" key="9">
    <source>
        <dbReference type="PROSITE" id="PS50850"/>
    </source>
</evidence>
<evidence type="ECO:0000313" key="10">
    <source>
        <dbReference type="EMBL" id="OAA81640.1"/>
    </source>
</evidence>
<organism evidence="10 11">
    <name type="scientific">Akanthomyces lecanii RCEF 1005</name>
    <dbReference type="NCBI Taxonomy" id="1081108"/>
    <lineage>
        <taxon>Eukaryota</taxon>
        <taxon>Fungi</taxon>
        <taxon>Dikarya</taxon>
        <taxon>Ascomycota</taxon>
        <taxon>Pezizomycotina</taxon>
        <taxon>Sordariomycetes</taxon>
        <taxon>Hypocreomycetidae</taxon>
        <taxon>Hypocreales</taxon>
        <taxon>Cordycipitaceae</taxon>
        <taxon>Akanthomyces</taxon>
        <taxon>Cordyceps confragosa</taxon>
    </lineage>
</organism>
<dbReference type="SUPFAM" id="SSF103473">
    <property type="entry name" value="MFS general substrate transporter"/>
    <property type="match status" value="1"/>
</dbReference>
<dbReference type="AlphaFoldDB" id="A0A168KFZ5"/>
<dbReference type="InterPro" id="IPR036259">
    <property type="entry name" value="MFS_trans_sf"/>
</dbReference>
<protein>
    <submittedName>
        <fullName evidence="10">H(+)-myo-inositol cotransporter</fullName>
    </submittedName>
</protein>
<dbReference type="InterPro" id="IPR020846">
    <property type="entry name" value="MFS_dom"/>
</dbReference>
<dbReference type="Pfam" id="PF00083">
    <property type="entry name" value="Sugar_tr"/>
    <property type="match status" value="1"/>
</dbReference>
<comment type="similarity">
    <text evidence="2 7">Belongs to the major facilitator superfamily. Sugar transporter (TC 2.A.1.1) family.</text>
</comment>
<dbReference type="PROSITE" id="PS50850">
    <property type="entry name" value="MFS"/>
    <property type="match status" value="1"/>
</dbReference>
<name>A0A168KFZ5_CORDF</name>
<feature type="transmembrane region" description="Helical" evidence="8">
    <location>
        <begin position="94"/>
        <end position="113"/>
    </location>
</feature>
<gene>
    <name evidence="10" type="ORF">LEL_01185</name>
</gene>
<sequence length="493" mass="52775">MSAQSSQIMKKFSKLFRRPPRYVIASLLCSFGGFLQGIDTGIIGPVTVMDKYVQHFGHPSPAIHGLVVSSILLSAAVTSFLAGHVADKLGRSSGIAIGGFIFAFGAAVEAGAVHLGMFIAGRLIVGVGEGFINGIMLAYICEISPARHRGALTTGPQLFVCFGLLGGFFTCYGTADIETDLSWRLPFILLAIYATAFSAATFLLLPPSPRWLEDQARSKSEITAAWDALEIPDTDQDAPDDALPEDAPSASISTAVARKGFNFMGVLAPEARSRFFMAVFLMAMQQLSGIDGVLYYAPLLFQQAGIGVNGGTFLVSGVLAIVIVAVTIPGTIWADRWGRRSNTIFGGLGMAACMLLLGGLYASNVVSSTSAARWIVFVTIYVFTVIYCISWGIVLKIYAAEIQPQRTRATATSIAHGANWLTNFLVALITPILLSKTSSGAYFLFAGCTSVTAVVCWFGMPETRQRTLTEIQQDFRSSTAKKLFSWKSNVASP</sequence>
<evidence type="ECO:0000256" key="2">
    <source>
        <dbReference type="ARBA" id="ARBA00010992"/>
    </source>
</evidence>
<dbReference type="Proteomes" id="UP000076881">
    <property type="component" value="Unassembled WGS sequence"/>
</dbReference>
<proteinExistence type="inferred from homology"/>
<keyword evidence="5 8" id="KW-1133">Transmembrane helix</keyword>
<dbReference type="PANTHER" id="PTHR48022">
    <property type="entry name" value="PLASTIDIC GLUCOSE TRANSPORTER 4"/>
    <property type="match status" value="1"/>
</dbReference>
<feature type="transmembrane region" description="Helical" evidence="8">
    <location>
        <begin position="411"/>
        <end position="434"/>
    </location>
</feature>
<feature type="transmembrane region" description="Helical" evidence="8">
    <location>
        <begin position="21"/>
        <end position="43"/>
    </location>
</feature>
<evidence type="ECO:0000256" key="6">
    <source>
        <dbReference type="ARBA" id="ARBA00023136"/>
    </source>
</evidence>
<dbReference type="PRINTS" id="PR00171">
    <property type="entry name" value="SUGRTRNSPORT"/>
</dbReference>
<accession>A0A168KFZ5</accession>
<dbReference type="FunFam" id="1.20.1250.20:FF:000134">
    <property type="entry name" value="MFS sugar transporter protein"/>
    <property type="match status" value="1"/>
</dbReference>
<dbReference type="Gene3D" id="1.20.1250.20">
    <property type="entry name" value="MFS general substrate transporter like domains"/>
    <property type="match status" value="1"/>
</dbReference>
<dbReference type="GO" id="GO:0016020">
    <property type="term" value="C:membrane"/>
    <property type="evidence" value="ECO:0007669"/>
    <property type="project" value="UniProtKB-SubCell"/>
</dbReference>
<dbReference type="NCBIfam" id="TIGR00879">
    <property type="entry name" value="SP"/>
    <property type="match status" value="1"/>
</dbReference>
<feature type="transmembrane region" description="Helical" evidence="8">
    <location>
        <begin position="440"/>
        <end position="460"/>
    </location>
</feature>
<feature type="transmembrane region" description="Helical" evidence="8">
    <location>
        <begin position="187"/>
        <end position="205"/>
    </location>
</feature>
<comment type="caution">
    <text evidence="10">The sequence shown here is derived from an EMBL/GenBank/DDBJ whole genome shotgun (WGS) entry which is preliminary data.</text>
</comment>
<keyword evidence="11" id="KW-1185">Reference proteome</keyword>
<dbReference type="InterPro" id="IPR050360">
    <property type="entry name" value="MFS_Sugar_Transporters"/>
</dbReference>
<feature type="transmembrane region" description="Helical" evidence="8">
    <location>
        <begin position="275"/>
        <end position="298"/>
    </location>
</feature>
<feature type="transmembrane region" description="Helical" evidence="8">
    <location>
        <begin position="344"/>
        <end position="362"/>
    </location>
</feature>
<feature type="transmembrane region" description="Helical" evidence="8">
    <location>
        <begin position="63"/>
        <end position="82"/>
    </location>
</feature>
<feature type="transmembrane region" description="Helical" evidence="8">
    <location>
        <begin position="119"/>
        <end position="140"/>
    </location>
</feature>
<evidence type="ECO:0000256" key="5">
    <source>
        <dbReference type="ARBA" id="ARBA00022989"/>
    </source>
</evidence>
<dbReference type="InterPro" id="IPR003663">
    <property type="entry name" value="Sugar/inositol_transpt"/>
</dbReference>
<dbReference type="PANTHER" id="PTHR48022:SF2">
    <property type="entry name" value="PLASTIDIC GLUCOSE TRANSPORTER 4"/>
    <property type="match status" value="1"/>
</dbReference>
<dbReference type="OrthoDB" id="5399138at2759"/>
<feature type="transmembrane region" description="Helical" evidence="8">
    <location>
        <begin position="152"/>
        <end position="175"/>
    </location>
</feature>
<evidence type="ECO:0000313" key="11">
    <source>
        <dbReference type="Proteomes" id="UP000076881"/>
    </source>
</evidence>
<reference evidence="10 11" key="1">
    <citation type="journal article" date="2016" name="Genome Biol. Evol.">
        <title>Divergent and convergent evolution of fungal pathogenicity.</title>
        <authorList>
            <person name="Shang Y."/>
            <person name="Xiao G."/>
            <person name="Zheng P."/>
            <person name="Cen K."/>
            <person name="Zhan S."/>
            <person name="Wang C."/>
        </authorList>
    </citation>
    <scope>NUCLEOTIDE SEQUENCE [LARGE SCALE GENOMIC DNA]</scope>
    <source>
        <strain evidence="10 11">RCEF 1005</strain>
    </source>
</reference>
<comment type="subcellular location">
    <subcellularLocation>
        <location evidence="1">Membrane</location>
        <topology evidence="1">Multi-pass membrane protein</topology>
    </subcellularLocation>
</comment>
<dbReference type="InterPro" id="IPR005829">
    <property type="entry name" value="Sugar_transporter_CS"/>
</dbReference>
<evidence type="ECO:0000256" key="1">
    <source>
        <dbReference type="ARBA" id="ARBA00004141"/>
    </source>
</evidence>
<feature type="transmembrane region" description="Helical" evidence="8">
    <location>
        <begin position="310"/>
        <end position="332"/>
    </location>
</feature>
<evidence type="ECO:0000256" key="7">
    <source>
        <dbReference type="RuleBase" id="RU003346"/>
    </source>
</evidence>
<feature type="transmembrane region" description="Helical" evidence="8">
    <location>
        <begin position="374"/>
        <end position="399"/>
    </location>
</feature>
<keyword evidence="3 7" id="KW-0813">Transport</keyword>
<evidence type="ECO:0000256" key="3">
    <source>
        <dbReference type="ARBA" id="ARBA00022448"/>
    </source>
</evidence>
<evidence type="ECO:0000256" key="8">
    <source>
        <dbReference type="SAM" id="Phobius"/>
    </source>
</evidence>
<feature type="domain" description="Major facilitator superfamily (MFS) profile" evidence="9">
    <location>
        <begin position="25"/>
        <end position="464"/>
    </location>
</feature>
<dbReference type="EMBL" id="AZHF01000001">
    <property type="protein sequence ID" value="OAA81640.1"/>
    <property type="molecule type" value="Genomic_DNA"/>
</dbReference>
<evidence type="ECO:0000256" key="4">
    <source>
        <dbReference type="ARBA" id="ARBA00022692"/>
    </source>
</evidence>